<keyword evidence="2" id="KW-0472">Membrane</keyword>
<dbReference type="EMBL" id="WNYA01000002">
    <property type="protein sequence ID" value="KAG8585389.1"/>
    <property type="molecule type" value="Genomic_DNA"/>
</dbReference>
<gene>
    <name evidence="3" type="ORF">GDO81_005010</name>
</gene>
<feature type="compositionally biased region" description="Basic and acidic residues" evidence="1">
    <location>
        <begin position="333"/>
        <end position="356"/>
    </location>
</feature>
<feature type="transmembrane region" description="Helical" evidence="2">
    <location>
        <begin position="6"/>
        <end position="32"/>
    </location>
</feature>
<dbReference type="InterPro" id="IPR018890">
    <property type="entry name" value="FAM171"/>
</dbReference>
<organism evidence="3 4">
    <name type="scientific">Engystomops pustulosus</name>
    <name type="common">Tungara frog</name>
    <name type="synonym">Physalaemus pustulosus</name>
    <dbReference type="NCBI Taxonomy" id="76066"/>
    <lineage>
        <taxon>Eukaryota</taxon>
        <taxon>Metazoa</taxon>
        <taxon>Chordata</taxon>
        <taxon>Craniata</taxon>
        <taxon>Vertebrata</taxon>
        <taxon>Euteleostomi</taxon>
        <taxon>Amphibia</taxon>
        <taxon>Batrachia</taxon>
        <taxon>Anura</taxon>
        <taxon>Neobatrachia</taxon>
        <taxon>Hyloidea</taxon>
        <taxon>Leptodactylidae</taxon>
        <taxon>Leiuperinae</taxon>
        <taxon>Engystomops</taxon>
    </lineage>
</organism>
<evidence type="ECO:0000313" key="3">
    <source>
        <dbReference type="EMBL" id="KAG8585390.1"/>
    </source>
</evidence>
<dbReference type="AlphaFoldDB" id="A0AAV7CL17"/>
<name>A0AAV7CL17_ENGPU</name>
<dbReference type="PANTHER" id="PTHR31626:SF4">
    <property type="entry name" value="SUSHI DOMAIN-CONTAINING PROTEIN"/>
    <property type="match status" value="1"/>
</dbReference>
<proteinExistence type="predicted"/>
<accession>A0AAV7CL17</accession>
<dbReference type="PANTHER" id="PTHR31626">
    <property type="entry name" value="SUSHI DOMAIN-CONTAINING PROTEIN"/>
    <property type="match status" value="1"/>
</dbReference>
<evidence type="ECO:0000256" key="1">
    <source>
        <dbReference type="SAM" id="MobiDB-lite"/>
    </source>
</evidence>
<evidence type="ECO:0000256" key="2">
    <source>
        <dbReference type="SAM" id="Phobius"/>
    </source>
</evidence>
<comment type="caution">
    <text evidence="3">The sequence shown here is derived from an EMBL/GenBank/DDBJ whole genome shotgun (WGS) entry which is preliminary data.</text>
</comment>
<reference evidence="3" key="1">
    <citation type="thesis" date="2020" institute="ProQuest LLC" country="789 East Eisenhower Parkway, Ann Arbor, MI, USA">
        <title>Comparative Genomics and Chromosome Evolution.</title>
        <authorList>
            <person name="Mudd A.B."/>
        </authorList>
    </citation>
    <scope>NUCLEOTIDE SEQUENCE</scope>
    <source>
        <strain evidence="3">237g6f4</strain>
        <tissue evidence="3">Blood</tissue>
    </source>
</reference>
<sequence>MDPGHHTAYLLAILICILLLLLAVSVLLMCYFRRIGFNIIKRKSSIRLESAMRDQSTSMTNCAWNFVDQKPPIYTDLNDPQPTSFLISVDRSKHPTSPLSLDSHIVYISDDEEGTRTSGLHGKSQRKKSNTSALKLMLSSGASILGSVLERSSMFNLKAKRRSSSLKSGINTDILMVPLDVSCLDTREFQATNLPANMSRSSTLLCDNSCDQQFTWDTAGLSVQSIHLTQKESCAGEREQEEGPNKKAMVQFRNPESLQPKSWFVSIENRPVSDGVQLNNEGRKELNNVASLDSGVDTTEGLLRPGSGGFNVIPKVLSTHGSENYVPFGSSKESNRGEETHEDNPNLHMTHQEAARKLNPGYSGRSLWEKREERPLIGVN</sequence>
<keyword evidence="2" id="KW-1133">Transmembrane helix</keyword>
<feature type="region of interest" description="Disordered" evidence="1">
    <location>
        <begin position="324"/>
        <end position="362"/>
    </location>
</feature>
<dbReference type="Proteomes" id="UP000824782">
    <property type="component" value="Unassembled WGS sequence"/>
</dbReference>
<keyword evidence="4" id="KW-1185">Reference proteome</keyword>
<keyword evidence="2" id="KW-0812">Transmembrane</keyword>
<protein>
    <submittedName>
        <fullName evidence="3">Uncharacterized protein</fullName>
    </submittedName>
</protein>
<evidence type="ECO:0000313" key="4">
    <source>
        <dbReference type="Proteomes" id="UP000824782"/>
    </source>
</evidence>
<dbReference type="EMBL" id="WNYA01000002">
    <property type="protein sequence ID" value="KAG8585390.1"/>
    <property type="molecule type" value="Genomic_DNA"/>
</dbReference>